<name>W2C2Q4_9BACT</name>
<protein>
    <submittedName>
        <fullName evidence="1">Uncharacterized protein</fullName>
    </submittedName>
</protein>
<dbReference type="Proteomes" id="UP000018837">
    <property type="component" value="Unassembled WGS sequence"/>
</dbReference>
<reference evidence="1 2" key="1">
    <citation type="submission" date="2013-11" db="EMBL/GenBank/DDBJ databases">
        <title>Single cell genomics of uncultured Tannerella BU063 (oral taxon 286).</title>
        <authorList>
            <person name="Beall C.J."/>
            <person name="Campbell A.G."/>
            <person name="Griffen A.L."/>
            <person name="Podar M."/>
            <person name="Leys E.J."/>
        </authorList>
    </citation>
    <scope>NUCLEOTIDE SEQUENCE [LARGE SCALE GENOMIC DNA]</scope>
    <source>
        <strain evidence="1">Cell 2</strain>
    </source>
</reference>
<accession>W2C2Q4</accession>
<proteinExistence type="predicted"/>
<dbReference type="EMBL" id="AYUF01000496">
    <property type="protein sequence ID" value="ETK00706.1"/>
    <property type="molecule type" value="Genomic_DNA"/>
</dbReference>
<comment type="caution">
    <text evidence="1">The sequence shown here is derived from an EMBL/GenBank/DDBJ whole genome shotgun (WGS) entry which is preliminary data.</text>
</comment>
<sequence>MEIKFLIGIGRGVLHTSQNPPGLRFIVQSGIEFLIGIGRGVLHTSQNLPGLSVIRLHAEAFMGRMQYAPT</sequence>
<gene>
    <name evidence="1" type="ORF">N425_13680</name>
</gene>
<organism evidence="1 2">
    <name type="scientific">Tannerella sp. oral taxon BU063 isolate Cell 2</name>
    <dbReference type="NCBI Taxonomy" id="1411148"/>
    <lineage>
        <taxon>Bacteria</taxon>
        <taxon>Pseudomonadati</taxon>
        <taxon>Bacteroidota</taxon>
        <taxon>Bacteroidia</taxon>
        <taxon>Bacteroidales</taxon>
        <taxon>Tannerellaceae</taxon>
        <taxon>Tannerella</taxon>
    </lineage>
</organism>
<dbReference type="AlphaFoldDB" id="W2C2Q4"/>
<evidence type="ECO:0000313" key="1">
    <source>
        <dbReference type="EMBL" id="ETK00706.1"/>
    </source>
</evidence>
<evidence type="ECO:0000313" key="2">
    <source>
        <dbReference type="Proteomes" id="UP000018837"/>
    </source>
</evidence>